<dbReference type="SMART" id="SM00369">
    <property type="entry name" value="LRR_TYP"/>
    <property type="match status" value="4"/>
</dbReference>
<comment type="catalytic activity">
    <reaction evidence="11">
        <text>L-seryl-[protein] + ATP = O-phospho-L-seryl-[protein] + ADP + H(+)</text>
        <dbReference type="Rhea" id="RHEA:17989"/>
        <dbReference type="Rhea" id="RHEA-COMP:9863"/>
        <dbReference type="Rhea" id="RHEA-COMP:11604"/>
        <dbReference type="ChEBI" id="CHEBI:15378"/>
        <dbReference type="ChEBI" id="CHEBI:29999"/>
        <dbReference type="ChEBI" id="CHEBI:30616"/>
        <dbReference type="ChEBI" id="CHEBI:83421"/>
        <dbReference type="ChEBI" id="CHEBI:456216"/>
        <dbReference type="EC" id="2.7.11.1"/>
    </reaction>
</comment>
<dbReference type="Gene3D" id="3.30.310.200">
    <property type="match status" value="1"/>
</dbReference>
<dbReference type="PROSITE" id="PS51424">
    <property type="entry name" value="ROC"/>
    <property type="match status" value="1"/>
</dbReference>
<keyword evidence="3" id="KW-0433">Leucine-rich repeat</keyword>
<evidence type="ECO:0000256" key="2">
    <source>
        <dbReference type="ARBA" id="ARBA00022527"/>
    </source>
</evidence>
<comment type="catalytic activity">
    <reaction evidence="10">
        <text>L-threonyl-[protein] + ATP = O-phospho-L-threonyl-[protein] + ADP + H(+)</text>
        <dbReference type="Rhea" id="RHEA:46608"/>
        <dbReference type="Rhea" id="RHEA-COMP:11060"/>
        <dbReference type="Rhea" id="RHEA-COMP:11605"/>
        <dbReference type="ChEBI" id="CHEBI:15378"/>
        <dbReference type="ChEBI" id="CHEBI:30013"/>
        <dbReference type="ChEBI" id="CHEBI:30616"/>
        <dbReference type="ChEBI" id="CHEBI:61977"/>
        <dbReference type="ChEBI" id="CHEBI:456216"/>
        <dbReference type="EC" id="2.7.11.1"/>
    </reaction>
</comment>
<name>A0A521G3I8_9BACT</name>
<dbReference type="InterPro" id="IPR032675">
    <property type="entry name" value="LRR_dom_sf"/>
</dbReference>
<keyword evidence="14" id="KW-1185">Reference proteome</keyword>
<evidence type="ECO:0000256" key="7">
    <source>
        <dbReference type="ARBA" id="ARBA00022777"/>
    </source>
</evidence>
<evidence type="ECO:0000313" key="13">
    <source>
        <dbReference type="EMBL" id="TAA75585.1"/>
    </source>
</evidence>
<comment type="caution">
    <text evidence="13">The sequence shown here is derived from an EMBL/GenBank/DDBJ whole genome shotgun (WGS) entry which is preliminary data.</text>
</comment>
<reference evidence="13" key="1">
    <citation type="submission" date="2017-07" db="EMBL/GenBank/DDBJ databases">
        <title>The cable genome - Insights into the physiology and evolution of filamentous bacteria capable of sulfide oxidation via long distance electron transfer.</title>
        <authorList>
            <person name="Thorup C."/>
            <person name="Bjerg J.T."/>
            <person name="Schreiber L."/>
            <person name="Nielsen L.P."/>
            <person name="Kjeldsen K.U."/>
            <person name="Boesen T."/>
            <person name="Boggild A."/>
            <person name="Meysman F."/>
            <person name="Geelhoed J."/>
            <person name="Schramm A."/>
        </authorList>
    </citation>
    <scope>NUCLEOTIDE SEQUENCE [LARGE SCALE GENOMIC DNA]</scope>
    <source>
        <strain evidence="13">GS</strain>
    </source>
</reference>
<dbReference type="InterPro" id="IPR057263">
    <property type="entry name" value="COR-B"/>
</dbReference>
<dbReference type="EMBL" id="NQJD01000005">
    <property type="protein sequence ID" value="TAA75585.1"/>
    <property type="molecule type" value="Genomic_DNA"/>
</dbReference>
<dbReference type="AlphaFoldDB" id="A0A521G3I8"/>
<sequence>MGKEEALQLIKEAAETGATTLELSNQGLTELPPEFFQLTNLYGLWLNGNQLTSLPPELFQLTKLQVLLLYDNQLSILPQKFFELKNLTTLDLRNNHLSTLPGEIVELTNLTWLNLRYNQLTSLPPEIVQLPRLRELYLRNNPLISPPYELAVQGIEAIREYFTSLEEGGQTLAEVKIILIGEGASGKTSLTRCLRDERFNPHEATTHGIRIKDWQLDTGSQHIRCKLWDFGGQEIMHATHQFFLSRRSLYVLVLDGRRDERPEYWLRYIESFGGGSPVLVVLNKYDTNPGFDLNRPFLKEKYPFIKGFWKTSCNTGNGIEAFKQALCEELNNVPLTKNEWPTSWFRAKAQLEQMNEPRISYEQFEAVCREAGVSGKISRNVLAAFLHDLGIVIHFDEFELDGNNILDPKWVTGAVYKIINAELIAAGKGLLKLDALKEILAWQEGDDYRYERNDYIFIINLMKKFELCYELNAKEVLLPQLLDVSEPSFDFKREDALRFVLHYEDFLPPSVMPRFIVKRHHEIKDKLRWRSGVVLANPLLEATAVVRADNETRRIHIAVTGTQRKAFLTVIMLTLREINTGFAGLKVSERVPMPDDPERTADYNTLLNYAEQGIEKYIPEGSKQAYKVRELLDTVDEEKMLKLLENVPNGLKDKESFLDVVGKNLKAEPELFGFGINLRAVGEAAWQRYKTWRG</sequence>
<dbReference type="EC" id="2.7.11.1" evidence="1"/>
<gene>
    <name evidence="13" type="ORF">CDV28_10542</name>
</gene>
<dbReference type="PRINTS" id="PR00449">
    <property type="entry name" value="RASTRNSFRMNG"/>
</dbReference>
<dbReference type="InterPro" id="IPR020859">
    <property type="entry name" value="ROC"/>
</dbReference>
<dbReference type="SUPFAM" id="SSF52540">
    <property type="entry name" value="P-loop containing nucleoside triphosphate hydrolases"/>
    <property type="match status" value="1"/>
</dbReference>
<keyword evidence="9" id="KW-0342">GTP-binding</keyword>
<feature type="domain" description="Roc" evidence="12">
    <location>
        <begin position="168"/>
        <end position="333"/>
    </location>
</feature>
<evidence type="ECO:0000256" key="8">
    <source>
        <dbReference type="ARBA" id="ARBA00022840"/>
    </source>
</evidence>
<proteinExistence type="predicted"/>
<dbReference type="Pfam" id="PF25497">
    <property type="entry name" value="COR-B"/>
    <property type="match status" value="1"/>
</dbReference>
<dbReference type="InterPro" id="IPR032171">
    <property type="entry name" value="COR-A"/>
</dbReference>
<dbReference type="GO" id="GO:0004674">
    <property type="term" value="F:protein serine/threonine kinase activity"/>
    <property type="evidence" value="ECO:0007669"/>
    <property type="project" value="UniProtKB-KW"/>
</dbReference>
<dbReference type="SMART" id="SM00175">
    <property type="entry name" value="RAB"/>
    <property type="match status" value="1"/>
</dbReference>
<dbReference type="InterPro" id="IPR036388">
    <property type="entry name" value="WH-like_DNA-bd_sf"/>
</dbReference>
<dbReference type="Pfam" id="PF08477">
    <property type="entry name" value="Roc"/>
    <property type="match status" value="1"/>
</dbReference>
<dbReference type="Gene3D" id="3.80.10.10">
    <property type="entry name" value="Ribonuclease Inhibitor"/>
    <property type="match status" value="1"/>
</dbReference>
<dbReference type="Pfam" id="PF13855">
    <property type="entry name" value="LRR_8"/>
    <property type="match status" value="2"/>
</dbReference>
<dbReference type="PROSITE" id="PS51450">
    <property type="entry name" value="LRR"/>
    <property type="match status" value="3"/>
</dbReference>
<evidence type="ECO:0000256" key="11">
    <source>
        <dbReference type="ARBA" id="ARBA00048679"/>
    </source>
</evidence>
<accession>A0A521G3I8</accession>
<keyword evidence="7" id="KW-0418">Kinase</keyword>
<evidence type="ECO:0000256" key="3">
    <source>
        <dbReference type="ARBA" id="ARBA00022614"/>
    </source>
</evidence>
<keyword evidence="5" id="KW-0677">Repeat</keyword>
<evidence type="ECO:0000256" key="6">
    <source>
        <dbReference type="ARBA" id="ARBA00022741"/>
    </source>
</evidence>
<evidence type="ECO:0000256" key="4">
    <source>
        <dbReference type="ARBA" id="ARBA00022679"/>
    </source>
</evidence>
<evidence type="ECO:0000256" key="5">
    <source>
        <dbReference type="ARBA" id="ARBA00022737"/>
    </source>
</evidence>
<dbReference type="InterPro" id="IPR003591">
    <property type="entry name" value="Leu-rich_rpt_typical-subtyp"/>
</dbReference>
<dbReference type="Gene3D" id="1.10.10.10">
    <property type="entry name" value="Winged helix-like DNA-binding domain superfamily/Winged helix DNA-binding domain"/>
    <property type="match status" value="1"/>
</dbReference>
<dbReference type="InterPro" id="IPR027417">
    <property type="entry name" value="P-loop_NTPase"/>
</dbReference>
<organism evidence="13 14">
    <name type="scientific">Candidatus Electronema aureum</name>
    <dbReference type="NCBI Taxonomy" id="2005002"/>
    <lineage>
        <taxon>Bacteria</taxon>
        <taxon>Pseudomonadati</taxon>
        <taxon>Thermodesulfobacteriota</taxon>
        <taxon>Desulfobulbia</taxon>
        <taxon>Desulfobulbales</taxon>
        <taxon>Desulfobulbaceae</taxon>
        <taxon>Candidatus Electronema</taxon>
    </lineage>
</organism>
<evidence type="ECO:0000256" key="10">
    <source>
        <dbReference type="ARBA" id="ARBA00047899"/>
    </source>
</evidence>
<dbReference type="Gene3D" id="3.40.50.300">
    <property type="entry name" value="P-loop containing nucleotide triphosphate hydrolases"/>
    <property type="match status" value="1"/>
</dbReference>
<keyword evidence="2" id="KW-0723">Serine/threonine-protein kinase</keyword>
<protein>
    <recommendedName>
        <fullName evidence="1">non-specific serine/threonine protein kinase</fullName>
        <ecNumber evidence="1">2.7.11.1</ecNumber>
    </recommendedName>
</protein>
<keyword evidence="6" id="KW-0547">Nucleotide-binding</keyword>
<dbReference type="Proteomes" id="UP000316238">
    <property type="component" value="Unassembled WGS sequence"/>
</dbReference>
<dbReference type="GO" id="GO:0005524">
    <property type="term" value="F:ATP binding"/>
    <property type="evidence" value="ECO:0007669"/>
    <property type="project" value="UniProtKB-KW"/>
</dbReference>
<dbReference type="PANTHER" id="PTHR48051:SF54">
    <property type="entry name" value="LEUCINE-RICH REPEAT-CONTAINING PROTEIN"/>
    <property type="match status" value="1"/>
</dbReference>
<dbReference type="GO" id="GO:0005737">
    <property type="term" value="C:cytoplasm"/>
    <property type="evidence" value="ECO:0007669"/>
    <property type="project" value="TreeGrafter"/>
</dbReference>
<dbReference type="Gene3D" id="1.10.10.2200">
    <property type="match status" value="1"/>
</dbReference>
<evidence type="ECO:0000256" key="9">
    <source>
        <dbReference type="ARBA" id="ARBA00023134"/>
    </source>
</evidence>
<evidence type="ECO:0000256" key="1">
    <source>
        <dbReference type="ARBA" id="ARBA00012513"/>
    </source>
</evidence>
<evidence type="ECO:0000259" key="12">
    <source>
        <dbReference type="PROSITE" id="PS51424"/>
    </source>
</evidence>
<dbReference type="PANTHER" id="PTHR48051">
    <property type="match status" value="1"/>
</dbReference>
<dbReference type="InterPro" id="IPR050216">
    <property type="entry name" value="LRR_domain-containing"/>
</dbReference>
<evidence type="ECO:0000313" key="14">
    <source>
        <dbReference type="Proteomes" id="UP000316238"/>
    </source>
</evidence>
<dbReference type="InterPro" id="IPR001611">
    <property type="entry name" value="Leu-rich_rpt"/>
</dbReference>
<keyword evidence="8" id="KW-0067">ATP-binding</keyword>
<dbReference type="Pfam" id="PF16095">
    <property type="entry name" value="COR-A"/>
    <property type="match status" value="1"/>
</dbReference>
<dbReference type="SUPFAM" id="SSF52058">
    <property type="entry name" value="L domain-like"/>
    <property type="match status" value="1"/>
</dbReference>
<keyword evidence="4" id="KW-0808">Transferase</keyword>